<comment type="caution">
    <text evidence="2">The sequence shown here is derived from an EMBL/GenBank/DDBJ whole genome shotgun (WGS) entry which is preliminary data.</text>
</comment>
<protein>
    <recommendedName>
        <fullName evidence="4">HPP family protein</fullName>
    </recommendedName>
</protein>
<dbReference type="EMBL" id="JAXCLW010000002">
    <property type="protein sequence ID" value="MDY0883591.1"/>
    <property type="molecule type" value="Genomic_DNA"/>
</dbReference>
<feature type="transmembrane region" description="Helical" evidence="1">
    <location>
        <begin position="117"/>
        <end position="147"/>
    </location>
</feature>
<proteinExistence type="predicted"/>
<dbReference type="RefSeq" id="WP_320508621.1">
    <property type="nucleotide sequence ID" value="NZ_JAXCLW010000002.1"/>
</dbReference>
<keyword evidence="3" id="KW-1185">Reference proteome</keyword>
<sequence length="234" mass="25439">MKKTLLRRENLVKLFAEFLAVMFSGGIGLAAGSTGISLILFPEIAALSFDVFSRPRGKWATQPVRLIITPTITAALGVIVTRYWEYGAFAITAITLLSLITIKLLRSNIGAAISAGVLPMVLGVTSWVYPIAIFSGLVALAAALTLWKQFDPHIYLSEGKKESQIIDAAETPPKDKFWIFALTGFVLVSGAAAQATDLRFLLFPPLLSWPTNCLATQSFRAGCRGRYCFLSYVS</sequence>
<reference evidence="2 3" key="1">
    <citation type="journal article" date="2016" name="Antonie Van Leeuwenhoek">
        <title>Dongia soli sp. nov., isolated from soil from Dokdo, Korea.</title>
        <authorList>
            <person name="Kim D.U."/>
            <person name="Lee H."/>
            <person name="Kim H."/>
            <person name="Kim S.G."/>
            <person name="Ka J.O."/>
        </authorList>
    </citation>
    <scope>NUCLEOTIDE SEQUENCE [LARGE SCALE GENOMIC DNA]</scope>
    <source>
        <strain evidence="2 3">D78</strain>
    </source>
</reference>
<feature type="transmembrane region" description="Helical" evidence="1">
    <location>
        <begin position="12"/>
        <end position="30"/>
    </location>
</feature>
<organism evidence="2 3">
    <name type="scientific">Dongia soli</name>
    <dbReference type="NCBI Taxonomy" id="600628"/>
    <lineage>
        <taxon>Bacteria</taxon>
        <taxon>Pseudomonadati</taxon>
        <taxon>Pseudomonadota</taxon>
        <taxon>Alphaproteobacteria</taxon>
        <taxon>Rhodospirillales</taxon>
        <taxon>Dongiaceae</taxon>
        <taxon>Dongia</taxon>
    </lineage>
</organism>
<dbReference type="Proteomes" id="UP001279642">
    <property type="component" value="Unassembled WGS sequence"/>
</dbReference>
<feature type="transmembrane region" description="Helical" evidence="1">
    <location>
        <begin position="177"/>
        <end position="196"/>
    </location>
</feature>
<evidence type="ECO:0000313" key="3">
    <source>
        <dbReference type="Proteomes" id="UP001279642"/>
    </source>
</evidence>
<name>A0ABU5EB64_9PROT</name>
<feature type="transmembrane region" description="Helical" evidence="1">
    <location>
        <begin position="64"/>
        <end position="80"/>
    </location>
</feature>
<keyword evidence="1" id="KW-0812">Transmembrane</keyword>
<keyword evidence="1" id="KW-0472">Membrane</keyword>
<evidence type="ECO:0008006" key="4">
    <source>
        <dbReference type="Google" id="ProtNLM"/>
    </source>
</evidence>
<gene>
    <name evidence="2" type="ORF">SMD27_12110</name>
</gene>
<evidence type="ECO:0000256" key="1">
    <source>
        <dbReference type="SAM" id="Phobius"/>
    </source>
</evidence>
<evidence type="ECO:0000313" key="2">
    <source>
        <dbReference type="EMBL" id="MDY0883591.1"/>
    </source>
</evidence>
<feature type="transmembrane region" description="Helical" evidence="1">
    <location>
        <begin position="86"/>
        <end position="105"/>
    </location>
</feature>
<keyword evidence="1" id="KW-1133">Transmembrane helix</keyword>
<accession>A0ABU5EB64</accession>